<sequence>MVAKIFLTLTGLMYAGLALYCTIAPGKASDTVNLGMNGMGGKSEFTTVYGGLEMGMALVFLMPLLQAGYTKSSLLACLLIHGCLVAFRLFSFTQYPGAFQHVRTLAIGEIVILLLSIAVWFGSSFNTTPVEG</sequence>
<keyword evidence="1" id="KW-0472">Membrane</keyword>
<proteinExistence type="predicted"/>
<feature type="transmembrane region" description="Helical" evidence="1">
    <location>
        <begin position="72"/>
        <end position="90"/>
    </location>
</feature>
<gene>
    <name evidence="2" type="ordered locus">Plabr_2053</name>
</gene>
<keyword evidence="1" id="KW-1133">Transmembrane helix</keyword>
<dbReference type="KEGG" id="pbs:Plabr_2053"/>
<organism evidence="2 3">
    <name type="scientific">Rubinisphaera brasiliensis (strain ATCC 49424 / DSM 5305 / JCM 21570 / IAM 15109 / NBRC 103401 / IFAM 1448)</name>
    <name type="common">Planctomyces brasiliensis</name>
    <dbReference type="NCBI Taxonomy" id="756272"/>
    <lineage>
        <taxon>Bacteria</taxon>
        <taxon>Pseudomonadati</taxon>
        <taxon>Planctomycetota</taxon>
        <taxon>Planctomycetia</taxon>
        <taxon>Planctomycetales</taxon>
        <taxon>Planctomycetaceae</taxon>
        <taxon>Rubinisphaera</taxon>
    </lineage>
</organism>
<keyword evidence="1" id="KW-0812">Transmembrane</keyword>
<dbReference type="EMBL" id="CP002546">
    <property type="protein sequence ID" value="ADY59657.1"/>
    <property type="molecule type" value="Genomic_DNA"/>
</dbReference>
<dbReference type="Proteomes" id="UP000006860">
    <property type="component" value="Chromosome"/>
</dbReference>
<evidence type="ECO:0000313" key="2">
    <source>
        <dbReference type="EMBL" id="ADY59657.1"/>
    </source>
</evidence>
<dbReference type="AlphaFoldDB" id="F0SIM9"/>
<feature type="transmembrane region" description="Helical" evidence="1">
    <location>
        <begin position="6"/>
        <end position="26"/>
    </location>
</feature>
<evidence type="ECO:0000256" key="1">
    <source>
        <dbReference type="SAM" id="Phobius"/>
    </source>
</evidence>
<dbReference type="HOGENOM" id="CLU_1915548_0_0_0"/>
<dbReference type="OrthoDB" id="5987056at2"/>
<evidence type="ECO:0008006" key="4">
    <source>
        <dbReference type="Google" id="ProtNLM"/>
    </source>
</evidence>
<dbReference type="RefSeq" id="WP_013628382.1">
    <property type="nucleotide sequence ID" value="NC_015174.1"/>
</dbReference>
<keyword evidence="3" id="KW-1185">Reference proteome</keyword>
<name>F0SIM9_RUBBR</name>
<feature type="transmembrane region" description="Helical" evidence="1">
    <location>
        <begin position="47"/>
        <end position="66"/>
    </location>
</feature>
<feature type="transmembrane region" description="Helical" evidence="1">
    <location>
        <begin position="102"/>
        <end position="122"/>
    </location>
</feature>
<protein>
    <recommendedName>
        <fullName evidence="4">DUF4345 domain-containing protein</fullName>
    </recommendedName>
</protein>
<accession>F0SIM9</accession>
<evidence type="ECO:0000313" key="3">
    <source>
        <dbReference type="Proteomes" id="UP000006860"/>
    </source>
</evidence>
<dbReference type="STRING" id="756272.Plabr_2053"/>
<reference evidence="3" key="1">
    <citation type="submission" date="2011-02" db="EMBL/GenBank/DDBJ databases">
        <title>The complete genome of Planctomyces brasiliensis DSM 5305.</title>
        <authorList>
            <person name="Lucas S."/>
            <person name="Copeland A."/>
            <person name="Lapidus A."/>
            <person name="Bruce D."/>
            <person name="Goodwin L."/>
            <person name="Pitluck S."/>
            <person name="Kyrpides N."/>
            <person name="Mavromatis K."/>
            <person name="Pagani I."/>
            <person name="Ivanova N."/>
            <person name="Ovchinnikova G."/>
            <person name="Lu M."/>
            <person name="Detter J.C."/>
            <person name="Han C."/>
            <person name="Land M."/>
            <person name="Hauser L."/>
            <person name="Markowitz V."/>
            <person name="Cheng J.-F."/>
            <person name="Hugenholtz P."/>
            <person name="Woyke T."/>
            <person name="Wu D."/>
            <person name="Tindall B."/>
            <person name="Pomrenke H.G."/>
            <person name="Brambilla E."/>
            <person name="Klenk H.-P."/>
            <person name="Eisen J.A."/>
        </authorList>
    </citation>
    <scope>NUCLEOTIDE SEQUENCE [LARGE SCALE GENOMIC DNA]</scope>
    <source>
        <strain evidence="3">ATCC 49424 / DSM 5305 / JCM 21570 / NBRC 103401 / IFAM 1448</strain>
    </source>
</reference>